<evidence type="ECO:0000256" key="5">
    <source>
        <dbReference type="ARBA" id="ARBA00022989"/>
    </source>
</evidence>
<dbReference type="AlphaFoldDB" id="A0A3E4N5X6"/>
<name>A0A3E4N5X6_9BACT</name>
<dbReference type="Pfam" id="PF16916">
    <property type="entry name" value="ZT_dimer"/>
    <property type="match status" value="1"/>
</dbReference>
<dbReference type="InterPro" id="IPR027470">
    <property type="entry name" value="Cation_efflux_CTD"/>
</dbReference>
<dbReference type="GO" id="GO:0008324">
    <property type="term" value="F:monoatomic cation transmembrane transporter activity"/>
    <property type="evidence" value="ECO:0007669"/>
    <property type="project" value="InterPro"/>
</dbReference>
<evidence type="ECO:0000256" key="3">
    <source>
        <dbReference type="ARBA" id="ARBA00022448"/>
    </source>
</evidence>
<dbReference type="InterPro" id="IPR058533">
    <property type="entry name" value="Cation_efflux_TM"/>
</dbReference>
<dbReference type="Gene3D" id="1.20.1510.10">
    <property type="entry name" value="Cation efflux protein transmembrane domain"/>
    <property type="match status" value="1"/>
</dbReference>
<dbReference type="RefSeq" id="WP_117671044.1">
    <property type="nucleotide sequence ID" value="NZ_CABOGR010000005.1"/>
</dbReference>
<dbReference type="Gene3D" id="3.30.70.1350">
    <property type="entry name" value="Cation efflux protein, cytoplasmic domain"/>
    <property type="match status" value="1"/>
</dbReference>
<dbReference type="SUPFAM" id="SSF161111">
    <property type="entry name" value="Cation efflux protein transmembrane domain-like"/>
    <property type="match status" value="1"/>
</dbReference>
<dbReference type="PANTHER" id="PTHR43840:SF15">
    <property type="entry name" value="MITOCHONDRIAL METAL TRANSPORTER 1-RELATED"/>
    <property type="match status" value="1"/>
</dbReference>
<keyword evidence="5 7" id="KW-1133">Transmembrane helix</keyword>
<comment type="subcellular location">
    <subcellularLocation>
        <location evidence="1">Membrane</location>
        <topology evidence="1">Multi-pass membrane protein</topology>
    </subcellularLocation>
</comment>
<dbReference type="Proteomes" id="UP000260862">
    <property type="component" value="Unassembled WGS sequence"/>
</dbReference>
<keyword evidence="4 7" id="KW-0812">Transmembrane</keyword>
<organism evidence="10 11">
    <name type="scientific">Phocaeicola plebeius</name>
    <dbReference type="NCBI Taxonomy" id="310297"/>
    <lineage>
        <taxon>Bacteria</taxon>
        <taxon>Pseudomonadati</taxon>
        <taxon>Bacteroidota</taxon>
        <taxon>Bacteroidia</taxon>
        <taxon>Bacteroidales</taxon>
        <taxon>Bacteroidaceae</taxon>
        <taxon>Phocaeicola</taxon>
    </lineage>
</organism>
<dbReference type="InterPro" id="IPR002524">
    <property type="entry name" value="Cation_efflux"/>
</dbReference>
<keyword evidence="3" id="KW-0813">Transport</keyword>
<dbReference type="EMBL" id="QSQT01000005">
    <property type="protein sequence ID" value="RGK57357.1"/>
    <property type="molecule type" value="Genomic_DNA"/>
</dbReference>
<evidence type="ECO:0000256" key="7">
    <source>
        <dbReference type="SAM" id="Phobius"/>
    </source>
</evidence>
<reference evidence="10 11" key="1">
    <citation type="submission" date="2018-08" db="EMBL/GenBank/DDBJ databases">
        <title>A genome reference for cultivated species of the human gut microbiota.</title>
        <authorList>
            <person name="Zou Y."/>
            <person name="Xue W."/>
            <person name="Luo G."/>
        </authorList>
    </citation>
    <scope>NUCLEOTIDE SEQUENCE [LARGE SCALE GENOMIC DNA]</scope>
    <source>
        <strain evidence="10 11">TF10-3AC</strain>
    </source>
</reference>
<feature type="transmembrane region" description="Helical" evidence="7">
    <location>
        <begin position="12"/>
        <end position="34"/>
    </location>
</feature>
<evidence type="ECO:0000256" key="4">
    <source>
        <dbReference type="ARBA" id="ARBA00022692"/>
    </source>
</evidence>
<evidence type="ECO:0000259" key="8">
    <source>
        <dbReference type="Pfam" id="PF01545"/>
    </source>
</evidence>
<evidence type="ECO:0000313" key="11">
    <source>
        <dbReference type="Proteomes" id="UP000260862"/>
    </source>
</evidence>
<proteinExistence type="inferred from homology"/>
<protein>
    <submittedName>
        <fullName evidence="10">Cation transporter</fullName>
    </submittedName>
</protein>
<dbReference type="InterPro" id="IPR027469">
    <property type="entry name" value="Cation_efflux_TMD_sf"/>
</dbReference>
<accession>A0A3E4N5X6</accession>
<feature type="domain" description="Cation efflux protein cytoplasmic" evidence="9">
    <location>
        <begin position="221"/>
        <end position="299"/>
    </location>
</feature>
<sequence>MNEIGTSVREREIYKVTLVGSLVNILLVVCKFAAGFGGKSAAMIADAVHSLSDLITDLIVIVFVRISSKPEDKGHDYGHGKYETLATLLIGAALLAVGVGICWSGIESIISFAKGEALQSPGWIALAAAIVSVVSKEILFHYTRLVGKRCNSPAVIANAWHHRSDAFSSIGTAVGIGGAILLGESWRVLDPLAAVIVSFFIVQVAVKQLKACIDELLERSLPDDIEQEITQTVLSLDGVSQPHHLRTRRIGSHYAIDMHVRMDGSISLHEAHEKATAIEQKLRDTFGEDTYISIHVEPEK</sequence>
<dbReference type="GO" id="GO:0016020">
    <property type="term" value="C:membrane"/>
    <property type="evidence" value="ECO:0007669"/>
    <property type="project" value="UniProtKB-SubCell"/>
</dbReference>
<dbReference type="Pfam" id="PF01545">
    <property type="entry name" value="Cation_efflux"/>
    <property type="match status" value="1"/>
</dbReference>
<evidence type="ECO:0000256" key="2">
    <source>
        <dbReference type="ARBA" id="ARBA00008114"/>
    </source>
</evidence>
<dbReference type="FunFam" id="1.20.1510.10:FF:000006">
    <property type="entry name" value="Divalent cation efflux transporter"/>
    <property type="match status" value="1"/>
</dbReference>
<feature type="transmembrane region" description="Helical" evidence="7">
    <location>
        <begin position="122"/>
        <end position="143"/>
    </location>
</feature>
<feature type="transmembrane region" description="Helical" evidence="7">
    <location>
        <begin position="40"/>
        <end position="64"/>
    </location>
</feature>
<comment type="similarity">
    <text evidence="2">Belongs to the cation diffusion facilitator (CDF) transporter (TC 2.A.4) family.</text>
</comment>
<dbReference type="NCBIfam" id="TIGR01297">
    <property type="entry name" value="CDF"/>
    <property type="match status" value="1"/>
</dbReference>
<evidence type="ECO:0000259" key="9">
    <source>
        <dbReference type="Pfam" id="PF16916"/>
    </source>
</evidence>
<dbReference type="InterPro" id="IPR050291">
    <property type="entry name" value="CDF_Transporter"/>
</dbReference>
<dbReference type="PANTHER" id="PTHR43840">
    <property type="entry name" value="MITOCHONDRIAL METAL TRANSPORTER 1-RELATED"/>
    <property type="match status" value="1"/>
</dbReference>
<gene>
    <name evidence="10" type="ORF">DXD04_03825</name>
</gene>
<keyword evidence="11" id="KW-1185">Reference proteome</keyword>
<keyword evidence="6 7" id="KW-0472">Membrane</keyword>
<dbReference type="SUPFAM" id="SSF160240">
    <property type="entry name" value="Cation efflux protein cytoplasmic domain-like"/>
    <property type="match status" value="1"/>
</dbReference>
<feature type="domain" description="Cation efflux protein transmembrane" evidence="8">
    <location>
        <begin position="18"/>
        <end position="217"/>
    </location>
</feature>
<evidence type="ECO:0000256" key="1">
    <source>
        <dbReference type="ARBA" id="ARBA00004141"/>
    </source>
</evidence>
<dbReference type="InterPro" id="IPR036837">
    <property type="entry name" value="Cation_efflux_CTD_sf"/>
</dbReference>
<evidence type="ECO:0000256" key="6">
    <source>
        <dbReference type="ARBA" id="ARBA00023136"/>
    </source>
</evidence>
<comment type="caution">
    <text evidence="10">The sequence shown here is derived from an EMBL/GenBank/DDBJ whole genome shotgun (WGS) entry which is preliminary data.</text>
</comment>
<feature type="transmembrane region" description="Helical" evidence="7">
    <location>
        <begin position="85"/>
        <end position="106"/>
    </location>
</feature>
<evidence type="ECO:0000313" key="10">
    <source>
        <dbReference type="EMBL" id="RGK57357.1"/>
    </source>
</evidence>